<gene>
    <name evidence="4" type="ORF">ZIOFF_016601</name>
</gene>
<proteinExistence type="predicted"/>
<evidence type="ECO:0000256" key="2">
    <source>
        <dbReference type="SAM" id="MobiDB-lite"/>
    </source>
</evidence>
<name>A0A8J5HWB1_ZINOF</name>
<dbReference type="AlphaFoldDB" id="A0A8J5HWB1"/>
<dbReference type="PANTHER" id="PTHR45631">
    <property type="entry name" value="OS07G0107800 PROTEIN-RELATED"/>
    <property type="match status" value="1"/>
</dbReference>
<evidence type="ECO:0000313" key="5">
    <source>
        <dbReference type="Proteomes" id="UP000734854"/>
    </source>
</evidence>
<organism evidence="4 5">
    <name type="scientific">Zingiber officinale</name>
    <name type="common">Ginger</name>
    <name type="synonym">Amomum zingiber</name>
    <dbReference type="NCBI Taxonomy" id="94328"/>
    <lineage>
        <taxon>Eukaryota</taxon>
        <taxon>Viridiplantae</taxon>
        <taxon>Streptophyta</taxon>
        <taxon>Embryophyta</taxon>
        <taxon>Tracheophyta</taxon>
        <taxon>Spermatophyta</taxon>
        <taxon>Magnoliopsida</taxon>
        <taxon>Liliopsida</taxon>
        <taxon>Zingiberales</taxon>
        <taxon>Zingiberaceae</taxon>
        <taxon>Zingiber</taxon>
    </lineage>
</organism>
<evidence type="ECO:0000259" key="3">
    <source>
        <dbReference type="Pfam" id="PF12819"/>
    </source>
</evidence>
<dbReference type="EMBL" id="JACMSC010000004">
    <property type="protein sequence ID" value="KAG6526609.1"/>
    <property type="molecule type" value="Genomic_DNA"/>
</dbReference>
<dbReference type="PANTHER" id="PTHR45631:SF202">
    <property type="entry name" value="SENESCENCE-INDUCED RECEPTOR-LIKE SERINE_THREONINE-PROTEIN KINASE"/>
    <property type="match status" value="1"/>
</dbReference>
<dbReference type="Pfam" id="PF12819">
    <property type="entry name" value="Malectin_like"/>
    <property type="match status" value="1"/>
</dbReference>
<dbReference type="Proteomes" id="UP000734854">
    <property type="component" value="Unassembled WGS sequence"/>
</dbReference>
<reference evidence="4 5" key="1">
    <citation type="submission" date="2020-08" db="EMBL/GenBank/DDBJ databases">
        <title>Plant Genome Project.</title>
        <authorList>
            <person name="Zhang R.-G."/>
        </authorList>
    </citation>
    <scope>NUCLEOTIDE SEQUENCE [LARGE SCALE GENOMIC DNA]</scope>
    <source>
        <tissue evidence="4">Rhizome</tissue>
    </source>
</reference>
<accession>A0A8J5HWB1</accession>
<protein>
    <recommendedName>
        <fullName evidence="3">Malectin-like domain-containing protein</fullName>
    </recommendedName>
</protein>
<dbReference type="GO" id="GO:0016020">
    <property type="term" value="C:membrane"/>
    <property type="evidence" value="ECO:0007669"/>
    <property type="project" value="UniProtKB-SubCell"/>
</dbReference>
<dbReference type="InterPro" id="IPR024788">
    <property type="entry name" value="Malectin-like_Carb-bd_dom"/>
</dbReference>
<evidence type="ECO:0000256" key="1">
    <source>
        <dbReference type="ARBA" id="ARBA00004167"/>
    </source>
</evidence>
<feature type="compositionally biased region" description="Basic and acidic residues" evidence="2">
    <location>
        <begin position="24"/>
        <end position="37"/>
    </location>
</feature>
<feature type="region of interest" description="Disordered" evidence="2">
    <location>
        <begin position="18"/>
        <end position="42"/>
    </location>
</feature>
<sequence length="434" mass="47733">MHLESGEGIACCRFMEREEDEGGVDEKTRKRHCREEKEGDDSDEGVACCELTEREGDELCYAMAIAYRKKKMDSRFWCPILLAFAMLSVGARSQSTDALGFLSIDCGLKPGSSYVDPVTNISYVSDAGFVNTGVNRNISASYLSDVIPQHLRTLRSFPNGARNCYTIGSPAVARGSKYLLRAWFVYGNYDGNNGQPLAFDLHLDVNYWSGVNVTNATSHHMTETITVATAGYSSVFLRVPGKHRHRDAVHLRNRLAAAEGQSVSGGERVAEYPDDPLDRWWPPNPSVSPLLKNVATNSTVRNLPQDSFQVPSIVMQTAVTPFHGSSIVIKWNSLAGDDVNQFFPILHVSDILDPSGSNLSRQFTVYVNGVRWVGGIMTPPYLYSAAVYSLAPLPSFPTYNISIKALTSYTLPPILNAFELFRTMSNASDAGDGN</sequence>
<comment type="caution">
    <text evidence="4">The sequence shown here is derived from an EMBL/GenBank/DDBJ whole genome shotgun (WGS) entry which is preliminary data.</text>
</comment>
<evidence type="ECO:0000313" key="4">
    <source>
        <dbReference type="EMBL" id="KAG6526609.1"/>
    </source>
</evidence>
<keyword evidence="5" id="KW-1185">Reference proteome</keyword>
<feature type="domain" description="Malectin-like" evidence="3">
    <location>
        <begin position="104"/>
        <end position="422"/>
    </location>
</feature>
<comment type="subcellular location">
    <subcellularLocation>
        <location evidence="1">Membrane</location>
        <topology evidence="1">Single-pass membrane protein</topology>
    </subcellularLocation>
</comment>